<dbReference type="SMART" id="SM00086">
    <property type="entry name" value="PAC"/>
    <property type="match status" value="3"/>
</dbReference>
<dbReference type="CDD" id="cd00082">
    <property type="entry name" value="HisKA"/>
    <property type="match status" value="1"/>
</dbReference>
<dbReference type="PROSITE" id="PS50113">
    <property type="entry name" value="PAC"/>
    <property type="match status" value="2"/>
</dbReference>
<dbReference type="PROSITE" id="PS50109">
    <property type="entry name" value="HIS_KIN"/>
    <property type="match status" value="1"/>
</dbReference>
<dbReference type="EC" id="2.7.13.3" evidence="3"/>
<comment type="function">
    <text evidence="11">May play the central regulatory role in sporulation. It may be an element of the effector pathway responsible for the activation of sporulation genes in response to nutritional stress. Spo0A may act in concert with spo0H (a sigma factor) to control the expression of some genes that are critical to the sporulation process.</text>
</comment>
<keyword evidence="22" id="KW-1185">Reference proteome</keyword>
<dbReference type="InterPro" id="IPR005467">
    <property type="entry name" value="His_kinase_dom"/>
</dbReference>
<protein>
    <recommendedName>
        <fullName evidence="14">Circadian input-output histidine kinase CikA</fullName>
        <ecNumber evidence="3">2.7.13.3</ecNumber>
    </recommendedName>
    <alternativeName>
        <fullName evidence="13">Sensory/regulatory protein RpfC</fullName>
    </alternativeName>
    <alternativeName>
        <fullName evidence="4">Stage 0 sporulation protein A homolog</fullName>
    </alternativeName>
</protein>
<dbReference type="eggNOG" id="COG2205">
    <property type="taxonomic scope" value="Bacteria"/>
</dbReference>
<dbReference type="FunFam" id="3.30.565.10:FF:000010">
    <property type="entry name" value="Sensor histidine kinase RcsC"/>
    <property type="match status" value="1"/>
</dbReference>
<evidence type="ECO:0000256" key="1">
    <source>
        <dbReference type="ARBA" id="ARBA00000085"/>
    </source>
</evidence>
<evidence type="ECO:0000256" key="11">
    <source>
        <dbReference type="ARBA" id="ARBA00024867"/>
    </source>
</evidence>
<evidence type="ECO:0000259" key="17">
    <source>
        <dbReference type="PROSITE" id="PS50109"/>
    </source>
</evidence>
<dbReference type="InterPro" id="IPR036890">
    <property type="entry name" value="HATPase_C_sf"/>
</dbReference>
<dbReference type="PANTHER" id="PTHR45339:SF5">
    <property type="entry name" value="HISTIDINE KINASE"/>
    <property type="match status" value="1"/>
</dbReference>
<dbReference type="Pfam" id="PF13426">
    <property type="entry name" value="PAS_9"/>
    <property type="match status" value="3"/>
</dbReference>
<dbReference type="Gene3D" id="1.10.287.130">
    <property type="match status" value="1"/>
</dbReference>
<feature type="domain" description="PAS" evidence="19">
    <location>
        <begin position="248"/>
        <end position="318"/>
    </location>
</feature>
<dbReference type="SMART" id="SM00387">
    <property type="entry name" value="HATPase_c"/>
    <property type="match status" value="1"/>
</dbReference>
<reference evidence="21 22" key="1">
    <citation type="journal article" date="2012" name="J. Bacteriol.">
        <title>Complete genome sequences of Desulfosporosinus orientis DSM765T, Desulfosporosinus youngiae DSM17734T, Desulfosporosinus meridiei DSM13257T, and Desulfosporosinus acidiphilus DSM22704T.</title>
        <authorList>
            <person name="Pester M."/>
            <person name="Brambilla E."/>
            <person name="Alazard D."/>
            <person name="Rattei T."/>
            <person name="Weinmaier T."/>
            <person name="Han J."/>
            <person name="Lucas S."/>
            <person name="Lapidus A."/>
            <person name="Cheng J.F."/>
            <person name="Goodwin L."/>
            <person name="Pitluck S."/>
            <person name="Peters L."/>
            <person name="Ovchinnikova G."/>
            <person name="Teshima H."/>
            <person name="Detter J.C."/>
            <person name="Han C.S."/>
            <person name="Tapia R."/>
            <person name="Land M.L."/>
            <person name="Hauser L."/>
            <person name="Kyrpides N.C."/>
            <person name="Ivanova N.N."/>
            <person name="Pagani I."/>
            <person name="Huntmann M."/>
            <person name="Wei C.L."/>
            <person name="Davenport K.W."/>
            <person name="Daligault H."/>
            <person name="Chain P.S."/>
            <person name="Chen A."/>
            <person name="Mavromatis K."/>
            <person name="Markowitz V."/>
            <person name="Szeto E."/>
            <person name="Mikhailova N."/>
            <person name="Pati A."/>
            <person name="Wagner M."/>
            <person name="Woyke T."/>
            <person name="Ollivier B."/>
            <person name="Klenk H.P."/>
            <person name="Spring S."/>
            <person name="Loy A."/>
        </authorList>
    </citation>
    <scope>NUCLEOTIDE SEQUENCE [LARGE SCALE GENOMIC DNA]</scope>
    <source>
        <strain evidence="22">DSM 22704 / JCM 16185 / SJ4</strain>
    </source>
</reference>
<dbReference type="GO" id="GO:0000155">
    <property type="term" value="F:phosphorelay sensor kinase activity"/>
    <property type="evidence" value="ECO:0007669"/>
    <property type="project" value="InterPro"/>
</dbReference>
<feature type="coiled-coil region" evidence="16">
    <location>
        <begin position="355"/>
        <end position="382"/>
    </location>
</feature>
<feature type="domain" description="PAS" evidence="19">
    <location>
        <begin position="677"/>
        <end position="750"/>
    </location>
</feature>
<dbReference type="InterPro" id="IPR000700">
    <property type="entry name" value="PAS-assoc_C"/>
</dbReference>
<keyword evidence="8" id="KW-0418">Kinase</keyword>
<dbReference type="SMART" id="SM00091">
    <property type="entry name" value="PAS"/>
    <property type="match status" value="4"/>
</dbReference>
<dbReference type="Proteomes" id="UP000002892">
    <property type="component" value="Chromosome"/>
</dbReference>
<evidence type="ECO:0000256" key="12">
    <source>
        <dbReference type="ARBA" id="ARBA00064003"/>
    </source>
</evidence>
<dbReference type="Gene3D" id="3.30.450.20">
    <property type="entry name" value="PAS domain"/>
    <property type="match status" value="5"/>
</dbReference>
<dbReference type="PANTHER" id="PTHR45339">
    <property type="entry name" value="HYBRID SIGNAL TRANSDUCTION HISTIDINE KINASE J"/>
    <property type="match status" value="1"/>
</dbReference>
<feature type="coiled-coil region" evidence="16">
    <location>
        <begin position="795"/>
        <end position="847"/>
    </location>
</feature>
<dbReference type="SMART" id="SM00388">
    <property type="entry name" value="HisKA"/>
    <property type="match status" value="1"/>
</dbReference>
<keyword evidence="5 15" id="KW-0597">Phosphoprotein</keyword>
<dbReference type="KEGG" id="dai:Desaci_0654"/>
<evidence type="ECO:0000259" key="20">
    <source>
        <dbReference type="PROSITE" id="PS50113"/>
    </source>
</evidence>
<dbReference type="InterPro" id="IPR036097">
    <property type="entry name" value="HisK_dim/P_sf"/>
</dbReference>
<dbReference type="InterPro" id="IPR001789">
    <property type="entry name" value="Sig_transdc_resp-reg_receiver"/>
</dbReference>
<sequence length="1367" mass="155118">MLTEANNLDSKYNSNIISSDSKVTYIGNGFLELTGYLKNELENKDISEVFTKLLRLSQKKFEQIDSKNDLECYIFTKSLEVREVIISVQDQDSKSLIYTVVEKQNSRLDDKLIFEEQLFKDNIVGCSIYSAPDLILLKANHKYLDFMDQSYSTMEKCIGLSLWESIPGFEGSNSEELFLSILKTGMPRYYNEFKYDHYERGITYWDGSVVPIFQGKKLKYIFQTCTEVTERVLKKTLIEEQIEINEFQNKRINEVLSSIRDDVYVLDYNWNFVFANQQFTSRIGKESKDIIGNNIWDVLPKYKGTLFEKNFRAAMSTRAITRFEVSGIYSEAHYRMAAFPSVEGITVLGTDIIEHKKAEEALRKSEAEKQQQKERLEAIIKSMSDGLEIVDNELKISFLNQSAKDFFYCPESKLNAGDSLKNNKYYYGIDGEEIPKTDLPAFRIINKGSFDNYILTIVRPDKKIYTSINGSPIIGNDGLVKEAILCIRDITEKVKQERESQAKLESALASMTDAVFISNAEGNFINFNDAFATFHKFRDKDECLKTLSEYPDILDVFTADGKLAPLEGWAVSRALRGESISNAEYTLRRKDTGETWIGSYSFGPIRDENGVIIGSVVTARDITHQKHAEDDIKKLNKQLLETNMLLEETNASLEEEIHEHRETTSELQETLHELLETKIYLNNILESSTRYSIIGKDLNGRILSWNEGAVRNYGYRADEIIGQDSSILHTPEDLQSGEVAKMLKLAYEQGIAEGEFQRVRKDNSRFIASVVVTRRDDAAGNPIGYLLISNDISEKKKADEAIKRMNYELEEMNAELEEMNAELEETNATLEEEISDHQRTALELQASKRAAEAANQAKSQFLANMSHEIRTPMNGIFGFLELLNHSQLSQVQREYIREVKSSSETLLHLINDILDLSKIESGKLTLENLNFNLRTTIEDAMSLFVPTAYEKHLELYTQIKANVPDEVSGDPSRLKQILSNLISNALKFTENGEVSIVVETVEEKNGFATIRFEVRDTGIGIPKEDTKRIFRPFDQADASTTRKYGGTGLGLAITKELVTIMKGTIGVDSVPGQGSTFYFTAKFKILNKKAVCDKYVSLNNVNVFIVDDNDNNRRIVRSYLEDAGCKVMEAKSSDKALSTILNNAYSENNKIQLVLVDYHMPGINGFDLATALNMIPATKDLRLILLTSSAQMGDAGRARELGFSGYLTKPVRRDELLNCMSIVLGLERDPENSREIVTKYTHNENQSVLKPKLLLVEDNEVNRKVVLATLKSRGMTCDVAMDGQEAYEVMLKKDYDLVFMDCQMPVMDGYEATKKIREAEGSKHTKIIAMTANAMMGDKEKCLEAGMDDYISKPIDFEEMFKIIDEL</sequence>
<accession>I4D1P1</accession>
<dbReference type="RefSeq" id="WP_014825727.1">
    <property type="nucleotide sequence ID" value="NC_018068.1"/>
</dbReference>
<dbReference type="InterPro" id="IPR003661">
    <property type="entry name" value="HisK_dim/P_dom"/>
</dbReference>
<dbReference type="CDD" id="cd17546">
    <property type="entry name" value="REC_hyHK_CKI1_RcsC-like"/>
    <property type="match status" value="2"/>
</dbReference>
<dbReference type="SUPFAM" id="SSF55785">
    <property type="entry name" value="PYP-like sensor domain (PAS domain)"/>
    <property type="match status" value="4"/>
</dbReference>
<dbReference type="PROSITE" id="PS50112">
    <property type="entry name" value="PAS"/>
    <property type="match status" value="2"/>
</dbReference>
<dbReference type="OrthoDB" id="9809348at2"/>
<dbReference type="Pfam" id="PF02518">
    <property type="entry name" value="HATPase_c"/>
    <property type="match status" value="1"/>
</dbReference>
<feature type="domain" description="PAC" evidence="20">
    <location>
        <begin position="581"/>
        <end position="634"/>
    </location>
</feature>
<proteinExistence type="inferred from homology"/>
<gene>
    <name evidence="21" type="ordered locus">Desaci_0654</name>
</gene>
<dbReference type="SUPFAM" id="SSF47384">
    <property type="entry name" value="Homodimeric domain of signal transducing histidine kinase"/>
    <property type="match status" value="1"/>
</dbReference>
<feature type="domain" description="Response regulatory" evidence="18">
    <location>
        <begin position="1102"/>
        <end position="1224"/>
    </location>
</feature>
<evidence type="ECO:0000313" key="21">
    <source>
        <dbReference type="EMBL" id="AFM39715.1"/>
    </source>
</evidence>
<evidence type="ECO:0000256" key="16">
    <source>
        <dbReference type="SAM" id="Coils"/>
    </source>
</evidence>
<dbReference type="SMART" id="SM00448">
    <property type="entry name" value="REC"/>
    <property type="match status" value="2"/>
</dbReference>
<dbReference type="InterPro" id="IPR001610">
    <property type="entry name" value="PAC"/>
</dbReference>
<evidence type="ECO:0000256" key="14">
    <source>
        <dbReference type="ARBA" id="ARBA00074306"/>
    </source>
</evidence>
<evidence type="ECO:0000256" key="3">
    <source>
        <dbReference type="ARBA" id="ARBA00012438"/>
    </source>
</evidence>
<dbReference type="GO" id="GO:0005524">
    <property type="term" value="F:ATP binding"/>
    <property type="evidence" value="ECO:0007669"/>
    <property type="project" value="UniProtKB-KW"/>
</dbReference>
<dbReference type="STRING" id="646529.Desaci_0654"/>
<dbReference type="InterPro" id="IPR004358">
    <property type="entry name" value="Sig_transdc_His_kin-like_C"/>
</dbReference>
<keyword evidence="16" id="KW-0175">Coiled coil</keyword>
<dbReference type="HOGENOM" id="CLU_256560_0_0_9"/>
<dbReference type="PRINTS" id="PR00344">
    <property type="entry name" value="BCTRLSENSOR"/>
</dbReference>
<feature type="domain" description="Histidine kinase" evidence="17">
    <location>
        <begin position="864"/>
        <end position="1085"/>
    </location>
</feature>
<dbReference type="InterPro" id="IPR013656">
    <property type="entry name" value="PAS_4"/>
</dbReference>
<feature type="coiled-coil region" evidence="16">
    <location>
        <begin position="632"/>
        <end position="677"/>
    </location>
</feature>
<feature type="domain" description="Response regulatory" evidence="18">
    <location>
        <begin position="1252"/>
        <end position="1367"/>
    </location>
</feature>
<dbReference type="Pfam" id="PF00072">
    <property type="entry name" value="Response_reg"/>
    <property type="match status" value="2"/>
</dbReference>
<dbReference type="Gene3D" id="3.40.50.2300">
    <property type="match status" value="2"/>
</dbReference>
<dbReference type="NCBIfam" id="TIGR00229">
    <property type="entry name" value="sensory_box"/>
    <property type="match status" value="1"/>
</dbReference>
<organism evidence="21 22">
    <name type="scientific">Desulfosporosinus acidiphilus (strain DSM 22704 / JCM 16185 / SJ4)</name>
    <dbReference type="NCBI Taxonomy" id="646529"/>
    <lineage>
        <taxon>Bacteria</taxon>
        <taxon>Bacillati</taxon>
        <taxon>Bacillota</taxon>
        <taxon>Clostridia</taxon>
        <taxon>Eubacteriales</taxon>
        <taxon>Desulfitobacteriaceae</taxon>
        <taxon>Desulfosporosinus</taxon>
    </lineage>
</organism>
<feature type="domain" description="PAC" evidence="20">
    <location>
        <begin position="752"/>
        <end position="804"/>
    </location>
</feature>
<evidence type="ECO:0000256" key="2">
    <source>
        <dbReference type="ARBA" id="ARBA00006402"/>
    </source>
</evidence>
<feature type="modified residue" description="4-aspartylphosphate" evidence="15">
    <location>
        <position position="1301"/>
    </location>
</feature>
<dbReference type="CDD" id="cd00130">
    <property type="entry name" value="PAS"/>
    <property type="match status" value="4"/>
</dbReference>
<evidence type="ECO:0000256" key="13">
    <source>
        <dbReference type="ARBA" id="ARBA00068150"/>
    </source>
</evidence>
<keyword evidence="10" id="KW-0902">Two-component regulatory system</keyword>
<dbReference type="PROSITE" id="PS50110">
    <property type="entry name" value="RESPONSE_REGULATORY"/>
    <property type="match status" value="2"/>
</dbReference>
<dbReference type="eggNOG" id="COG0642">
    <property type="taxonomic scope" value="Bacteria"/>
</dbReference>
<name>I4D1P1_DESAJ</name>
<feature type="modified residue" description="4-aspartylphosphate" evidence="15">
    <location>
        <position position="1157"/>
    </location>
</feature>
<evidence type="ECO:0000256" key="15">
    <source>
        <dbReference type="PROSITE-ProRule" id="PRU00169"/>
    </source>
</evidence>
<comment type="subunit">
    <text evidence="12">At low DSF concentrations, interacts with RpfF.</text>
</comment>
<dbReference type="InterPro" id="IPR003594">
    <property type="entry name" value="HATPase_dom"/>
</dbReference>
<evidence type="ECO:0000259" key="18">
    <source>
        <dbReference type="PROSITE" id="PS50110"/>
    </source>
</evidence>
<dbReference type="SUPFAM" id="SSF52172">
    <property type="entry name" value="CheY-like"/>
    <property type="match status" value="2"/>
</dbReference>
<evidence type="ECO:0000256" key="7">
    <source>
        <dbReference type="ARBA" id="ARBA00022741"/>
    </source>
</evidence>
<dbReference type="InterPro" id="IPR035965">
    <property type="entry name" value="PAS-like_dom_sf"/>
</dbReference>
<dbReference type="Pfam" id="PF08448">
    <property type="entry name" value="PAS_4"/>
    <property type="match status" value="2"/>
</dbReference>
<evidence type="ECO:0000256" key="6">
    <source>
        <dbReference type="ARBA" id="ARBA00022679"/>
    </source>
</evidence>
<evidence type="ECO:0000256" key="5">
    <source>
        <dbReference type="ARBA" id="ARBA00022553"/>
    </source>
</evidence>
<dbReference type="EMBL" id="CP003639">
    <property type="protein sequence ID" value="AFM39715.1"/>
    <property type="molecule type" value="Genomic_DNA"/>
</dbReference>
<comment type="similarity">
    <text evidence="2">In the N-terminal section; belongs to the phytochrome family.</text>
</comment>
<dbReference type="InterPro" id="IPR011006">
    <property type="entry name" value="CheY-like_superfamily"/>
</dbReference>
<dbReference type="InterPro" id="IPR000014">
    <property type="entry name" value="PAS"/>
</dbReference>
<evidence type="ECO:0000313" key="22">
    <source>
        <dbReference type="Proteomes" id="UP000002892"/>
    </source>
</evidence>
<evidence type="ECO:0000256" key="8">
    <source>
        <dbReference type="ARBA" id="ARBA00022777"/>
    </source>
</evidence>
<evidence type="ECO:0000256" key="4">
    <source>
        <dbReference type="ARBA" id="ARBA00018672"/>
    </source>
</evidence>
<dbReference type="FunFam" id="1.10.287.130:FF:000002">
    <property type="entry name" value="Two-component osmosensing histidine kinase"/>
    <property type="match status" value="1"/>
</dbReference>
<evidence type="ECO:0000256" key="9">
    <source>
        <dbReference type="ARBA" id="ARBA00022840"/>
    </source>
</evidence>
<keyword evidence="7" id="KW-0547">Nucleotide-binding</keyword>
<dbReference type="Gene3D" id="3.30.565.10">
    <property type="entry name" value="Histidine kinase-like ATPase, C-terminal domain"/>
    <property type="match status" value="1"/>
</dbReference>
<keyword evidence="6" id="KW-0808">Transferase</keyword>
<keyword evidence="9" id="KW-0067">ATP-binding</keyword>
<evidence type="ECO:0000259" key="19">
    <source>
        <dbReference type="PROSITE" id="PS50112"/>
    </source>
</evidence>
<comment type="catalytic activity">
    <reaction evidence="1">
        <text>ATP + protein L-histidine = ADP + protein N-phospho-L-histidine.</text>
        <dbReference type="EC" id="2.7.13.3"/>
    </reaction>
</comment>
<dbReference type="SUPFAM" id="SSF55874">
    <property type="entry name" value="ATPase domain of HSP90 chaperone/DNA topoisomerase II/histidine kinase"/>
    <property type="match status" value="1"/>
</dbReference>
<dbReference type="CDD" id="cd16922">
    <property type="entry name" value="HATPase_EvgS-ArcB-TorS-like"/>
    <property type="match status" value="1"/>
</dbReference>
<evidence type="ECO:0000256" key="10">
    <source>
        <dbReference type="ARBA" id="ARBA00023012"/>
    </source>
</evidence>
<dbReference type="Pfam" id="PF00512">
    <property type="entry name" value="HisKA"/>
    <property type="match status" value="1"/>
</dbReference>